<dbReference type="GeneID" id="15805975"/>
<dbReference type="RefSeq" id="XP_004829221.1">
    <property type="nucleotide sequence ID" value="XM_004829164.1"/>
</dbReference>
<dbReference type="VEuPathDB" id="PiroplasmaDB:BEWA_024040"/>
<dbReference type="AlphaFoldDB" id="L0AVI0"/>
<name>L0AVI0_THEEQ</name>
<organism evidence="1 2">
    <name type="scientific">Theileria equi strain WA</name>
    <dbReference type="NCBI Taxonomy" id="1537102"/>
    <lineage>
        <taxon>Eukaryota</taxon>
        <taxon>Sar</taxon>
        <taxon>Alveolata</taxon>
        <taxon>Apicomplexa</taxon>
        <taxon>Aconoidasida</taxon>
        <taxon>Piroplasmida</taxon>
        <taxon>Theileriidae</taxon>
        <taxon>Theileria</taxon>
    </lineage>
</organism>
<dbReference type="SUPFAM" id="SSF101908">
    <property type="entry name" value="Putative isomerase YbhE"/>
    <property type="match status" value="1"/>
</dbReference>
<dbReference type="EMBL" id="CP001669">
    <property type="protein sequence ID" value="AFZ79555.1"/>
    <property type="molecule type" value="Genomic_DNA"/>
</dbReference>
<dbReference type="OrthoDB" id="363947at2759"/>
<proteinExistence type="predicted"/>
<gene>
    <name evidence="1" type="ORF">BEWA_024040</name>
</gene>
<evidence type="ECO:0000313" key="1">
    <source>
        <dbReference type="EMBL" id="AFZ79555.1"/>
    </source>
</evidence>
<protein>
    <submittedName>
        <fullName evidence="1">Uncharacterized protein</fullName>
    </submittedName>
</protein>
<dbReference type="KEGG" id="beq:BEWA_024040"/>
<keyword evidence="2" id="KW-1185">Reference proteome</keyword>
<evidence type="ECO:0000313" key="2">
    <source>
        <dbReference type="Proteomes" id="UP000031512"/>
    </source>
</evidence>
<dbReference type="Proteomes" id="UP000031512">
    <property type="component" value="Chromosome 1"/>
</dbReference>
<sequence>MECIACGTIIEHKSAQCIKLYDGIGIGSTPNTDGEVLRKIGRFMKQFEPLAAVWEFVHTYYLANAPTSLNIYNAERAIVTSIRRFLGSFQSFANMCSLASSVDVETGRTLPSTRSMVFNYCYFGNSLAIHSGANGVLVFTGLDKGNLDLSDEKVECKGSLQVSRVVHDGSSRGFADGTRLRDIKGDSGMILPTSTITTSSVNTGVVSLANTLGEREPFITSVSTSPMCSFGTLLLVTFSDGTLELWKESVSLSNFTDRIWSSIGASKTSGYPYYSLFSPSGELALVITTEGTKLLTCPGLEALNIADGSSSHLWSGSLWSTPNYKIVAVAWINNHEFLSLTEHRHLMLTRKSDPGFWNRVAHFDLQGIDVSLDKAGIGSTRLQIDGAGRVYLLMQNSLQVVRLTWHDHETPECIVLKLESKDLLIHEYESMHKASLEEEKDVPANLSVYDLTIDAVNDLMAIIVSERRMVCIYNLQSMRLLHVLKPPKSQLKAMGIKFLQKGGILAVRWVAISLEVMEGMLDEEYKEFEIEHSAILGDLPYPRCTLVYKVSGTAKRVMEDCFADIIAGQAGRFNENITGDVFEGANRPIVNSRPFRENIYSVDEFIQRKRSGLYT</sequence>
<reference evidence="1 2" key="1">
    <citation type="journal article" date="2012" name="BMC Genomics">
        <title>Comparative genomic analysis and phylogenetic position of Theileria equi.</title>
        <authorList>
            <person name="Kappmeyer L.S."/>
            <person name="Thiagarajan M."/>
            <person name="Herndon D.R."/>
            <person name="Ramsay J.D."/>
            <person name="Caler E."/>
            <person name="Djikeng A."/>
            <person name="Gillespie J.J."/>
            <person name="Lau A.O."/>
            <person name="Roalson E.H."/>
            <person name="Silva J.C."/>
            <person name="Silva M.G."/>
            <person name="Suarez C.E."/>
            <person name="Ueti M.W."/>
            <person name="Nene V.M."/>
            <person name="Mealey R.H."/>
            <person name="Knowles D.P."/>
            <person name="Brayton K.A."/>
        </authorList>
    </citation>
    <scope>NUCLEOTIDE SEQUENCE [LARGE SCALE GENOMIC DNA]</scope>
    <source>
        <strain evidence="1 2">WA</strain>
    </source>
</reference>
<accession>L0AVI0</accession>